<dbReference type="RefSeq" id="WP_160774812.1">
    <property type="nucleotide sequence ID" value="NZ_WUMV01000002.1"/>
</dbReference>
<sequence>MFSWLTDPAIWASLLTLTVMEIVLGIDNIVFISVIVGRLEANAAKRARQIGLALALVFRIILLSMLTFLIGLTEPVFTAFGEPFSWRDIILLAGGIFLLVKGTHEIHKGIEGDGEEVADKAAKGFMSVIAQIIVIDMVFSVDSIVTAIGMAEHVEVMIAAVIISMAVMYVASGPIAEFIHRHPTTKMLALAFLLLIGVALVADGLGFHIPRGYIYFAMAFSAGVEMINIAARGNRKREGKTSS</sequence>
<keyword evidence="4 6" id="KW-1133">Transmembrane helix</keyword>
<evidence type="ECO:0000256" key="6">
    <source>
        <dbReference type="SAM" id="Phobius"/>
    </source>
</evidence>
<comment type="caution">
    <text evidence="7">The sequence shown here is derived from an EMBL/GenBank/DDBJ whole genome shotgun (WGS) entry which is preliminary data.</text>
</comment>
<reference evidence="7 8" key="1">
    <citation type="submission" date="2019-12" db="EMBL/GenBank/DDBJ databases">
        <authorList>
            <person name="Li M."/>
        </authorList>
    </citation>
    <scope>NUCLEOTIDE SEQUENCE [LARGE SCALE GENOMIC DNA]</scope>
    <source>
        <strain evidence="7 8">GBMRC 2046</strain>
    </source>
</reference>
<feature type="transmembrane region" description="Helical" evidence="6">
    <location>
        <begin position="156"/>
        <end position="176"/>
    </location>
</feature>
<dbReference type="PANTHER" id="PTHR30238:SF4">
    <property type="entry name" value="SLL1022 PROTEIN"/>
    <property type="match status" value="1"/>
</dbReference>
<feature type="transmembrane region" description="Helical" evidence="6">
    <location>
        <begin position="51"/>
        <end position="72"/>
    </location>
</feature>
<feature type="transmembrane region" description="Helical" evidence="6">
    <location>
        <begin position="84"/>
        <end position="100"/>
    </location>
</feature>
<evidence type="ECO:0000256" key="3">
    <source>
        <dbReference type="ARBA" id="ARBA00022692"/>
    </source>
</evidence>
<dbReference type="InterPro" id="IPR005496">
    <property type="entry name" value="Integral_membrane_TerC"/>
</dbReference>
<evidence type="ECO:0000313" key="7">
    <source>
        <dbReference type="EMBL" id="MXN64615.1"/>
    </source>
</evidence>
<evidence type="ECO:0000256" key="4">
    <source>
        <dbReference type="ARBA" id="ARBA00022989"/>
    </source>
</evidence>
<keyword evidence="5 6" id="KW-0472">Membrane</keyword>
<evidence type="ECO:0000313" key="8">
    <source>
        <dbReference type="Proteomes" id="UP000433101"/>
    </source>
</evidence>
<gene>
    <name evidence="7" type="ORF">GR183_06830</name>
</gene>
<keyword evidence="8" id="KW-1185">Reference proteome</keyword>
<keyword evidence="3 6" id="KW-0812">Transmembrane</keyword>
<proteinExistence type="inferred from homology"/>
<protein>
    <submittedName>
        <fullName evidence="7">TerC family protein</fullName>
    </submittedName>
</protein>
<accession>A0A7X3LT91</accession>
<dbReference type="GO" id="GO:0016020">
    <property type="term" value="C:membrane"/>
    <property type="evidence" value="ECO:0007669"/>
    <property type="project" value="UniProtKB-SubCell"/>
</dbReference>
<comment type="similarity">
    <text evidence="2">Belongs to the TerC family.</text>
</comment>
<comment type="subcellular location">
    <subcellularLocation>
        <location evidence="1">Membrane</location>
        <topology evidence="1">Multi-pass membrane protein</topology>
    </subcellularLocation>
</comment>
<name>A0A7X3LT91_9HYPH</name>
<evidence type="ECO:0000256" key="2">
    <source>
        <dbReference type="ARBA" id="ARBA00007511"/>
    </source>
</evidence>
<feature type="transmembrane region" description="Helical" evidence="6">
    <location>
        <begin position="12"/>
        <end position="39"/>
    </location>
</feature>
<dbReference type="AlphaFoldDB" id="A0A7X3LT91"/>
<dbReference type="Proteomes" id="UP000433101">
    <property type="component" value="Unassembled WGS sequence"/>
</dbReference>
<dbReference type="Pfam" id="PF03741">
    <property type="entry name" value="TerC"/>
    <property type="match status" value="1"/>
</dbReference>
<evidence type="ECO:0000256" key="1">
    <source>
        <dbReference type="ARBA" id="ARBA00004141"/>
    </source>
</evidence>
<feature type="transmembrane region" description="Helical" evidence="6">
    <location>
        <begin position="128"/>
        <end position="150"/>
    </location>
</feature>
<dbReference type="EMBL" id="WUMV01000002">
    <property type="protein sequence ID" value="MXN64615.1"/>
    <property type="molecule type" value="Genomic_DNA"/>
</dbReference>
<dbReference type="PANTHER" id="PTHR30238">
    <property type="entry name" value="MEMBRANE BOUND PREDICTED REDOX MODULATOR"/>
    <property type="match status" value="1"/>
</dbReference>
<feature type="transmembrane region" description="Helical" evidence="6">
    <location>
        <begin position="188"/>
        <end position="207"/>
    </location>
</feature>
<organism evidence="7 8">
    <name type="scientific">Stappia sediminis</name>
    <dbReference type="NCBI Taxonomy" id="2692190"/>
    <lineage>
        <taxon>Bacteria</taxon>
        <taxon>Pseudomonadati</taxon>
        <taxon>Pseudomonadota</taxon>
        <taxon>Alphaproteobacteria</taxon>
        <taxon>Hyphomicrobiales</taxon>
        <taxon>Stappiaceae</taxon>
        <taxon>Stappia</taxon>
    </lineage>
</organism>
<evidence type="ECO:0000256" key="5">
    <source>
        <dbReference type="ARBA" id="ARBA00023136"/>
    </source>
</evidence>
<feature type="transmembrane region" description="Helical" evidence="6">
    <location>
        <begin position="213"/>
        <end position="231"/>
    </location>
</feature>